<dbReference type="GO" id="GO:0000156">
    <property type="term" value="F:phosphorelay response regulator activity"/>
    <property type="evidence" value="ECO:0007669"/>
    <property type="project" value="TreeGrafter"/>
</dbReference>
<evidence type="ECO:0000259" key="9">
    <source>
        <dbReference type="PROSITE" id="PS50110"/>
    </source>
</evidence>
<dbReference type="Gene3D" id="3.40.50.2300">
    <property type="match status" value="1"/>
</dbReference>
<evidence type="ECO:0000256" key="8">
    <source>
        <dbReference type="PROSITE-ProRule" id="PRU01091"/>
    </source>
</evidence>
<feature type="domain" description="Response regulatory" evidence="9">
    <location>
        <begin position="1"/>
        <end position="113"/>
    </location>
</feature>
<gene>
    <name evidence="11" type="ORF">DFJ69_2498</name>
</gene>
<evidence type="ECO:0000256" key="7">
    <source>
        <dbReference type="PROSITE-ProRule" id="PRU00169"/>
    </source>
</evidence>
<dbReference type="GO" id="GO:0000976">
    <property type="term" value="F:transcription cis-regulatory region binding"/>
    <property type="evidence" value="ECO:0007669"/>
    <property type="project" value="TreeGrafter"/>
</dbReference>
<dbReference type="CDD" id="cd00383">
    <property type="entry name" value="trans_reg_C"/>
    <property type="match status" value="1"/>
</dbReference>
<evidence type="ECO:0000259" key="10">
    <source>
        <dbReference type="PROSITE" id="PS51755"/>
    </source>
</evidence>
<evidence type="ECO:0000256" key="6">
    <source>
        <dbReference type="ARBA" id="ARBA00041201"/>
    </source>
</evidence>
<dbReference type="InterPro" id="IPR011006">
    <property type="entry name" value="CheY-like_superfamily"/>
</dbReference>
<dbReference type="Gene3D" id="1.10.10.10">
    <property type="entry name" value="Winged helix-like DNA-binding domain superfamily/Winged helix DNA-binding domain"/>
    <property type="match status" value="1"/>
</dbReference>
<dbReference type="Pfam" id="PF00072">
    <property type="entry name" value="Response_reg"/>
    <property type="match status" value="1"/>
</dbReference>
<dbReference type="SMART" id="SM00448">
    <property type="entry name" value="REC"/>
    <property type="match status" value="1"/>
</dbReference>
<dbReference type="Gene3D" id="6.10.250.690">
    <property type="match status" value="1"/>
</dbReference>
<dbReference type="GO" id="GO:0032993">
    <property type="term" value="C:protein-DNA complex"/>
    <property type="evidence" value="ECO:0007669"/>
    <property type="project" value="TreeGrafter"/>
</dbReference>
<keyword evidence="4 8" id="KW-0238">DNA-binding</keyword>
<feature type="DNA-binding region" description="OmpR/PhoB-type" evidence="8">
    <location>
        <begin position="125"/>
        <end position="224"/>
    </location>
</feature>
<evidence type="ECO:0000256" key="5">
    <source>
        <dbReference type="ARBA" id="ARBA00023163"/>
    </source>
</evidence>
<dbReference type="Proteomes" id="UP000256661">
    <property type="component" value="Unassembled WGS sequence"/>
</dbReference>
<dbReference type="InterPro" id="IPR036388">
    <property type="entry name" value="WH-like_DNA-bd_sf"/>
</dbReference>
<feature type="modified residue" description="4-aspartylphosphate" evidence="7">
    <location>
        <position position="48"/>
    </location>
</feature>
<protein>
    <recommendedName>
        <fullName evidence="6">Sensory transduction protein RegX3</fullName>
    </recommendedName>
</protein>
<keyword evidence="5" id="KW-0804">Transcription</keyword>
<dbReference type="GO" id="GO:0006355">
    <property type="term" value="P:regulation of DNA-templated transcription"/>
    <property type="evidence" value="ECO:0007669"/>
    <property type="project" value="InterPro"/>
</dbReference>
<keyword evidence="1 7" id="KW-0597">Phosphoprotein</keyword>
<accession>A0A3D9SM93</accession>
<dbReference type="PANTHER" id="PTHR48111:SF72">
    <property type="entry name" value="SENSORY TRANSDUCTION PROTEIN REGX3"/>
    <property type="match status" value="1"/>
</dbReference>
<sequence>MVVEDDPSVVRLLSSLLEDDGYQPVVADTGPEALELLDSVGAELVLLDLTLAGPWSGNEVLRRLRTTSDIPVIIVSGKAGEVDRIVGLEMGADDYVTKPFSPRELMARVRAVLRRRPIGGGDDRDGVVAAGPVRMDVDRHLVTVHGHSLDLPLKEFQLLEVLVRNAELVLSRTRLIEAVWGPEYYGDTKTLDVHVKRLRTKIEPDRHRPRHIVNVRGIGYKFTIR</sequence>
<dbReference type="InterPro" id="IPR039420">
    <property type="entry name" value="WalR-like"/>
</dbReference>
<keyword evidence="2" id="KW-0902">Two-component regulatory system</keyword>
<evidence type="ECO:0000256" key="4">
    <source>
        <dbReference type="ARBA" id="ARBA00023125"/>
    </source>
</evidence>
<dbReference type="SMART" id="SM00862">
    <property type="entry name" value="Trans_reg_C"/>
    <property type="match status" value="1"/>
</dbReference>
<dbReference type="InterPro" id="IPR001867">
    <property type="entry name" value="OmpR/PhoB-type_DNA-bd"/>
</dbReference>
<dbReference type="SUPFAM" id="SSF52172">
    <property type="entry name" value="CheY-like"/>
    <property type="match status" value="1"/>
</dbReference>
<name>A0A3D9SM93_9ACTN</name>
<dbReference type="PROSITE" id="PS51755">
    <property type="entry name" value="OMPR_PHOB"/>
    <property type="match status" value="1"/>
</dbReference>
<feature type="domain" description="OmpR/PhoB-type" evidence="10">
    <location>
        <begin position="125"/>
        <end position="224"/>
    </location>
</feature>
<evidence type="ECO:0000256" key="3">
    <source>
        <dbReference type="ARBA" id="ARBA00023015"/>
    </source>
</evidence>
<dbReference type="GO" id="GO:0005829">
    <property type="term" value="C:cytosol"/>
    <property type="evidence" value="ECO:0007669"/>
    <property type="project" value="TreeGrafter"/>
</dbReference>
<keyword evidence="3" id="KW-0805">Transcription regulation</keyword>
<evidence type="ECO:0000313" key="11">
    <source>
        <dbReference type="EMBL" id="REE97042.1"/>
    </source>
</evidence>
<evidence type="ECO:0000256" key="2">
    <source>
        <dbReference type="ARBA" id="ARBA00023012"/>
    </source>
</evidence>
<comment type="caution">
    <text evidence="11">The sequence shown here is derived from an EMBL/GenBank/DDBJ whole genome shotgun (WGS) entry which is preliminary data.</text>
</comment>
<organism evidence="11 12">
    <name type="scientific">Thermomonospora umbrina</name>
    <dbReference type="NCBI Taxonomy" id="111806"/>
    <lineage>
        <taxon>Bacteria</taxon>
        <taxon>Bacillati</taxon>
        <taxon>Actinomycetota</taxon>
        <taxon>Actinomycetes</taxon>
        <taxon>Streptosporangiales</taxon>
        <taxon>Thermomonosporaceae</taxon>
        <taxon>Thermomonospora</taxon>
    </lineage>
</organism>
<dbReference type="FunFam" id="1.10.10.10:FF:000018">
    <property type="entry name" value="DNA-binding response regulator ResD"/>
    <property type="match status" value="1"/>
</dbReference>
<reference evidence="11 12" key="1">
    <citation type="submission" date="2018-08" db="EMBL/GenBank/DDBJ databases">
        <title>Sequencing the genomes of 1000 actinobacteria strains.</title>
        <authorList>
            <person name="Klenk H.-P."/>
        </authorList>
    </citation>
    <scope>NUCLEOTIDE SEQUENCE [LARGE SCALE GENOMIC DNA]</scope>
    <source>
        <strain evidence="11 12">DSM 43927</strain>
    </source>
</reference>
<dbReference type="AlphaFoldDB" id="A0A3D9SM93"/>
<proteinExistence type="predicted"/>
<dbReference type="InterPro" id="IPR001789">
    <property type="entry name" value="Sig_transdc_resp-reg_receiver"/>
</dbReference>
<dbReference type="EMBL" id="QTTT01000001">
    <property type="protein sequence ID" value="REE97042.1"/>
    <property type="molecule type" value="Genomic_DNA"/>
</dbReference>
<evidence type="ECO:0000256" key="1">
    <source>
        <dbReference type="ARBA" id="ARBA00022553"/>
    </source>
</evidence>
<keyword evidence="12" id="KW-1185">Reference proteome</keyword>
<dbReference type="Pfam" id="PF00486">
    <property type="entry name" value="Trans_reg_C"/>
    <property type="match status" value="1"/>
</dbReference>
<evidence type="ECO:0000313" key="12">
    <source>
        <dbReference type="Proteomes" id="UP000256661"/>
    </source>
</evidence>
<dbReference type="PANTHER" id="PTHR48111">
    <property type="entry name" value="REGULATOR OF RPOS"/>
    <property type="match status" value="1"/>
</dbReference>
<dbReference type="PROSITE" id="PS50110">
    <property type="entry name" value="RESPONSE_REGULATORY"/>
    <property type="match status" value="1"/>
</dbReference>